<dbReference type="EMBL" id="BKAM01000035">
    <property type="protein sequence ID" value="GEP72827.1"/>
    <property type="molecule type" value="Genomic_DNA"/>
</dbReference>
<dbReference type="RefSeq" id="WP_056982086.1">
    <property type="nucleotide sequence ID" value="NZ_BKAM01000035.1"/>
</dbReference>
<comment type="caution">
    <text evidence="1">The sequence shown here is derived from an EMBL/GenBank/DDBJ whole genome shotgun (WGS) entry which is preliminary data.</text>
</comment>
<proteinExistence type="predicted"/>
<sequence>MKWGRIVILVFTASLFFTITNYLNAQASSDYQVVKTKYYTSSTPFHAKNPKQNIYLWNAKHTKRLHNLKNYPNSFWTRAKTVTLRKNNKSAIYYYVAGMTPHGTPNLYGYVWRGYLKPGYNPNYKVWNGLDINYFLSNKDYQRYIDQSPSQNLSRKVLHLFPNARLSLKLSKLTAYGSTLTDFQKQFSDVLMVKNANYAFYNPRGKVTSANQKLAAIKAAFDAQGYNQQKRSALNGYQIGIYYESNRQTGGVLSYDDGYYAGVTVAKPLN</sequence>
<gene>
    <name evidence="1" type="ORF">LRA02_16950</name>
</gene>
<dbReference type="OrthoDB" id="2308540at2"/>
<evidence type="ECO:0000313" key="2">
    <source>
        <dbReference type="Proteomes" id="UP000321569"/>
    </source>
</evidence>
<accession>A0A512PNP3</accession>
<evidence type="ECO:0000313" key="1">
    <source>
        <dbReference type="EMBL" id="GEP72827.1"/>
    </source>
</evidence>
<reference evidence="1 2" key="1">
    <citation type="submission" date="2019-07" db="EMBL/GenBank/DDBJ databases">
        <title>Whole genome shotgun sequence of Lactobacillus rapi NBRC 109618.</title>
        <authorList>
            <person name="Hosoyama A."/>
            <person name="Uohara A."/>
            <person name="Ohji S."/>
            <person name="Ichikawa N."/>
        </authorList>
    </citation>
    <scope>NUCLEOTIDE SEQUENCE [LARGE SCALE GENOMIC DNA]</scope>
    <source>
        <strain evidence="1 2">NBRC 109618</strain>
    </source>
</reference>
<evidence type="ECO:0008006" key="3">
    <source>
        <dbReference type="Google" id="ProtNLM"/>
    </source>
</evidence>
<dbReference type="Proteomes" id="UP000321569">
    <property type="component" value="Unassembled WGS sequence"/>
</dbReference>
<organism evidence="1 2">
    <name type="scientific">Lentilactobacillus rapi</name>
    <dbReference type="NCBI Taxonomy" id="481723"/>
    <lineage>
        <taxon>Bacteria</taxon>
        <taxon>Bacillati</taxon>
        <taxon>Bacillota</taxon>
        <taxon>Bacilli</taxon>
        <taxon>Lactobacillales</taxon>
        <taxon>Lactobacillaceae</taxon>
        <taxon>Lentilactobacillus</taxon>
    </lineage>
</organism>
<dbReference type="AlphaFoldDB" id="A0A512PNP3"/>
<protein>
    <recommendedName>
        <fullName evidence="3">D-alanyl-D-alanine carboxypeptidase</fullName>
    </recommendedName>
</protein>
<name>A0A512PNP3_9LACO</name>